<dbReference type="EMBL" id="MG011689">
    <property type="protein sequence ID" value="AVK75033.1"/>
    <property type="molecule type" value="Genomic_DNA"/>
</dbReference>
<dbReference type="Proteomes" id="UP000248852">
    <property type="component" value="Segment"/>
</dbReference>
<dbReference type="RefSeq" id="YP_009483302.1">
    <property type="nucleotide sequence ID" value="NC_037667.1"/>
</dbReference>
<accession>A0A2U7U9A8</accession>
<protein>
    <submittedName>
        <fullName evidence="2">Uncharacterized protein</fullName>
    </submittedName>
</protein>
<dbReference type="KEGG" id="vg:36844174"/>
<evidence type="ECO:0000256" key="1">
    <source>
        <dbReference type="SAM" id="Phobius"/>
    </source>
</evidence>
<dbReference type="GeneID" id="36844174"/>
<name>A0A2U7U9A8_9VIRU</name>
<keyword evidence="1" id="KW-0812">Transmembrane</keyword>
<feature type="transmembrane region" description="Helical" evidence="1">
    <location>
        <begin position="158"/>
        <end position="180"/>
    </location>
</feature>
<evidence type="ECO:0000313" key="2">
    <source>
        <dbReference type="EMBL" id="AVK75033.1"/>
    </source>
</evidence>
<sequence length="185" mass="20213">MSSSYQCIASGACAYDKANDIKGTAVATFEPQQIISADEHRAQAGRRWLRLKTQGRYSYTPWADVEGRPYWTPAGNAKAKATTHNAIGGQADALLCGEKGCSHAANDKCTRCGKFLCLVHKTRYSTPGALMSPGVRAPDQWATCCEACLYRYKQRTRLCWWLTGMVLLAAAIAVLVYLLVTGRIG</sequence>
<reference evidence="2" key="1">
    <citation type="journal article" date="2018" name="Nat. Commun.">
        <title>Diversity and evolution of the emerging Pandoraviridae family.</title>
        <authorList>
            <person name="Legendre M."/>
            <person name="Fabre E."/>
            <person name="Poirot O."/>
            <person name="Jeudy S."/>
            <person name="Lartigue A."/>
            <person name="Alempic J.M."/>
            <person name="Beucher L."/>
            <person name="Philippe N."/>
            <person name="Bertaux L."/>
            <person name="Christo-Foroux E."/>
            <person name="Labadie K."/>
            <person name="Coute Y."/>
            <person name="Abergel C."/>
            <person name="Claverie J.M."/>
        </authorList>
    </citation>
    <scope>NUCLEOTIDE SEQUENCE [LARGE SCALE GENOMIC DNA]</scope>
    <source>
        <strain evidence="2">Quercus</strain>
    </source>
</reference>
<keyword evidence="1" id="KW-0472">Membrane</keyword>
<gene>
    <name evidence="2" type="ORF">pqer_cds_611</name>
</gene>
<organism evidence="2">
    <name type="scientific">Pandoravirus quercus</name>
    <dbReference type="NCBI Taxonomy" id="2107709"/>
    <lineage>
        <taxon>Viruses</taxon>
        <taxon>Pandoravirus</taxon>
    </lineage>
</organism>
<keyword evidence="1" id="KW-1133">Transmembrane helix</keyword>
<proteinExistence type="predicted"/>